<dbReference type="InterPro" id="IPR013083">
    <property type="entry name" value="Znf_RING/FYVE/PHD"/>
</dbReference>
<evidence type="ECO:0000259" key="5">
    <source>
        <dbReference type="PROSITE" id="PS51292"/>
    </source>
</evidence>
<dbReference type="SUPFAM" id="SSF57850">
    <property type="entry name" value="RING/U-box"/>
    <property type="match status" value="1"/>
</dbReference>
<dbReference type="Gene3D" id="3.30.40.10">
    <property type="entry name" value="Zinc/RING finger domain, C3HC4 (zinc finger)"/>
    <property type="match status" value="1"/>
</dbReference>
<dbReference type="EMBL" id="JBBPBK010000005">
    <property type="protein sequence ID" value="KAK9285227.1"/>
    <property type="molecule type" value="Genomic_DNA"/>
</dbReference>
<dbReference type="Proteomes" id="UP001415857">
    <property type="component" value="Unassembled WGS sequence"/>
</dbReference>
<comment type="caution">
    <text evidence="6">The sequence shown here is derived from an EMBL/GenBank/DDBJ whole genome shotgun (WGS) entry which is preliminary data.</text>
</comment>
<evidence type="ECO:0000256" key="4">
    <source>
        <dbReference type="SAM" id="MobiDB-lite"/>
    </source>
</evidence>
<evidence type="ECO:0000256" key="2">
    <source>
        <dbReference type="ARBA" id="ARBA00022771"/>
    </source>
</evidence>
<reference evidence="6 7" key="1">
    <citation type="journal article" date="2024" name="Plant J.">
        <title>Genome sequences and population genomics reveal climatic adaptation and genomic divergence between two closely related sweetgum species.</title>
        <authorList>
            <person name="Xu W.Q."/>
            <person name="Ren C.Q."/>
            <person name="Zhang X.Y."/>
            <person name="Comes H.P."/>
            <person name="Liu X.H."/>
            <person name="Li Y.G."/>
            <person name="Kettle C.J."/>
            <person name="Jalonen R."/>
            <person name="Gaisberger H."/>
            <person name="Ma Y.Z."/>
            <person name="Qiu Y.X."/>
        </authorList>
    </citation>
    <scope>NUCLEOTIDE SEQUENCE [LARGE SCALE GENOMIC DNA]</scope>
    <source>
        <strain evidence="6">Hangzhou</strain>
    </source>
</reference>
<keyword evidence="1" id="KW-0479">Metal-binding</keyword>
<evidence type="ECO:0000256" key="1">
    <source>
        <dbReference type="ARBA" id="ARBA00022723"/>
    </source>
</evidence>
<evidence type="ECO:0000256" key="3">
    <source>
        <dbReference type="ARBA" id="ARBA00022833"/>
    </source>
</evidence>
<feature type="compositionally biased region" description="Basic and acidic residues" evidence="4">
    <location>
        <begin position="43"/>
        <end position="61"/>
    </location>
</feature>
<proteinExistence type="predicted"/>
<name>A0AAP0S0W3_LIQFO</name>
<dbReference type="GO" id="GO:0008270">
    <property type="term" value="F:zinc ion binding"/>
    <property type="evidence" value="ECO:0007669"/>
    <property type="project" value="UniProtKB-KW"/>
</dbReference>
<dbReference type="SMART" id="SM00744">
    <property type="entry name" value="RINGv"/>
    <property type="match status" value="1"/>
</dbReference>
<keyword evidence="3" id="KW-0862">Zinc</keyword>
<organism evidence="6 7">
    <name type="scientific">Liquidambar formosana</name>
    <name type="common">Formosan gum</name>
    <dbReference type="NCBI Taxonomy" id="63359"/>
    <lineage>
        <taxon>Eukaryota</taxon>
        <taxon>Viridiplantae</taxon>
        <taxon>Streptophyta</taxon>
        <taxon>Embryophyta</taxon>
        <taxon>Tracheophyta</taxon>
        <taxon>Spermatophyta</taxon>
        <taxon>Magnoliopsida</taxon>
        <taxon>eudicotyledons</taxon>
        <taxon>Gunneridae</taxon>
        <taxon>Pentapetalae</taxon>
        <taxon>Saxifragales</taxon>
        <taxon>Altingiaceae</taxon>
        <taxon>Liquidambar</taxon>
    </lineage>
</organism>
<dbReference type="PANTHER" id="PTHR46214:SF8">
    <property type="entry name" value="RING_FYVE_PHD ZINC FINGER SUPERFAMILY PROTEIN"/>
    <property type="match status" value="1"/>
</dbReference>
<protein>
    <recommendedName>
        <fullName evidence="5">RING-CH-type domain-containing protein</fullName>
    </recommendedName>
</protein>
<evidence type="ECO:0000313" key="6">
    <source>
        <dbReference type="EMBL" id="KAK9285227.1"/>
    </source>
</evidence>
<keyword evidence="7" id="KW-1185">Reference proteome</keyword>
<dbReference type="Pfam" id="PF12906">
    <property type="entry name" value="RINGv"/>
    <property type="match status" value="1"/>
</dbReference>
<gene>
    <name evidence="6" type="ORF">L1049_024415</name>
</gene>
<dbReference type="AlphaFoldDB" id="A0AAP0S0W3"/>
<accession>A0AAP0S0W3</accession>
<dbReference type="PROSITE" id="PS51292">
    <property type="entry name" value="ZF_RING_CH"/>
    <property type="match status" value="1"/>
</dbReference>
<dbReference type="PANTHER" id="PTHR46214">
    <property type="entry name" value="ZINC FINGER, RING-CH-TYPE"/>
    <property type="match status" value="1"/>
</dbReference>
<dbReference type="InterPro" id="IPR011016">
    <property type="entry name" value="Znf_RING-CH"/>
</dbReference>
<keyword evidence="2" id="KW-0863">Zinc-finger</keyword>
<feature type="domain" description="RING-CH-type" evidence="5">
    <location>
        <begin position="98"/>
        <end position="164"/>
    </location>
</feature>
<evidence type="ECO:0000313" key="7">
    <source>
        <dbReference type="Proteomes" id="UP001415857"/>
    </source>
</evidence>
<sequence>MRSCRISYSKGVVGDSMNIVGGTNSETLTAATRCEETEIVSGEDGKSKSKMEALETSKEVSGEEEPKEISSSESGKHTWVIEMIDIKCDGNSRSLSDENLDREKVCRICHLSSDQTSSGSVGLIQLGCDCKDELGISHRYCAEAWFKRKGNRKCEICGGTAKNITGIEDTDSNHRGMK</sequence>
<feature type="region of interest" description="Disordered" evidence="4">
    <location>
        <begin position="37"/>
        <end position="74"/>
    </location>
</feature>